<gene>
    <name evidence="1" type="ORF">TW72_00985</name>
</gene>
<evidence type="ECO:0000313" key="2">
    <source>
        <dbReference type="Proteomes" id="UP000033664"/>
    </source>
</evidence>
<dbReference type="EMBL" id="JXXZ01000001">
    <property type="protein sequence ID" value="KJZ02272.1"/>
    <property type="molecule type" value="Genomic_DNA"/>
</dbReference>
<protein>
    <recommendedName>
        <fullName evidence="3">Solute-binding protein family 3/N-terminal domain-containing protein</fullName>
    </recommendedName>
</protein>
<proteinExistence type="predicted"/>
<dbReference type="Proteomes" id="UP000033664">
    <property type="component" value="Unassembled WGS sequence"/>
</dbReference>
<dbReference type="PATRIC" id="fig|151081.8.peg.1376"/>
<name>A0A0F4Q6T1_9GAMM</name>
<sequence length="223" mass="26212">MGQTREVPTHNPGANIEVIQQLQSRLENVRFAFIRRPWKRCLDMVEKGEAQALIGSYRKQRLSRLRYPMINDDVDTDRALSKVGSCFIGNREFHEFWPRRHYLQQQGVAIALPHGYAIAQRLNDQPVFVHFVFSQQDAYRLLANRRVHAVMDFCQVGNQNLYVEPADIQGVSPLYPPFDVHYGYLIFAPKFYQAYPHRVERIWDALKGLDTTAIYRRYLQIRD</sequence>
<evidence type="ECO:0008006" key="3">
    <source>
        <dbReference type="Google" id="ProtNLM"/>
    </source>
</evidence>
<evidence type="ECO:0000313" key="1">
    <source>
        <dbReference type="EMBL" id="KJZ02272.1"/>
    </source>
</evidence>
<accession>A0A0F4Q6T1</accession>
<reference evidence="1 2" key="1">
    <citation type="journal article" date="2015" name="BMC Genomics">
        <title>Genome mining reveals unlocked bioactive potential of marine Gram-negative bacteria.</title>
        <authorList>
            <person name="Machado H."/>
            <person name="Sonnenschein E.C."/>
            <person name="Melchiorsen J."/>
            <person name="Gram L."/>
        </authorList>
    </citation>
    <scope>NUCLEOTIDE SEQUENCE [LARGE SCALE GENOMIC DNA]</scope>
    <source>
        <strain evidence="1 2">S3137</strain>
    </source>
</reference>
<keyword evidence="2" id="KW-1185">Reference proteome</keyword>
<dbReference type="eggNOG" id="COG0834">
    <property type="taxonomic scope" value="Bacteria"/>
</dbReference>
<comment type="caution">
    <text evidence="1">The sequence shown here is derived from an EMBL/GenBank/DDBJ whole genome shotgun (WGS) entry which is preliminary data.</text>
</comment>
<dbReference type="SUPFAM" id="SSF53850">
    <property type="entry name" value="Periplasmic binding protein-like II"/>
    <property type="match status" value="1"/>
</dbReference>
<organism evidence="1 2">
    <name type="scientific">Pseudoalteromonas ruthenica</name>
    <dbReference type="NCBI Taxonomy" id="151081"/>
    <lineage>
        <taxon>Bacteria</taxon>
        <taxon>Pseudomonadati</taxon>
        <taxon>Pseudomonadota</taxon>
        <taxon>Gammaproteobacteria</taxon>
        <taxon>Alteromonadales</taxon>
        <taxon>Pseudoalteromonadaceae</taxon>
        <taxon>Pseudoalteromonas</taxon>
    </lineage>
</organism>
<dbReference type="AlphaFoldDB" id="A0A0F4Q6T1"/>